<proteinExistence type="inferred from homology"/>
<dbReference type="GO" id="GO:0051603">
    <property type="term" value="P:proteolysis involved in protein catabolic process"/>
    <property type="evidence" value="ECO:0007669"/>
    <property type="project" value="TreeGrafter"/>
</dbReference>
<evidence type="ECO:0000313" key="3">
    <source>
        <dbReference type="RefSeq" id="XP_026675690.1"/>
    </source>
</evidence>
<dbReference type="GO" id="GO:0006624">
    <property type="term" value="P:vacuolar protein processing"/>
    <property type="evidence" value="ECO:0007669"/>
    <property type="project" value="TreeGrafter"/>
</dbReference>
<dbReference type="PaxDb" id="121845-A0A3Q0IN01"/>
<keyword evidence="2" id="KW-1185">Reference proteome</keyword>
<dbReference type="AlphaFoldDB" id="A0A3Q0IN01"/>
<dbReference type="KEGG" id="dci:103524489"/>
<name>A0A3Q0IN01_DIACI</name>
<dbReference type="Proteomes" id="UP000079169">
    <property type="component" value="Unplaced"/>
</dbReference>
<dbReference type="Gene3D" id="3.40.50.1460">
    <property type="match status" value="1"/>
</dbReference>
<dbReference type="GO" id="GO:0005773">
    <property type="term" value="C:vacuole"/>
    <property type="evidence" value="ECO:0007669"/>
    <property type="project" value="GOC"/>
</dbReference>
<dbReference type="RefSeq" id="XP_026675690.1">
    <property type="nucleotide sequence ID" value="XM_026819889.1"/>
</dbReference>
<dbReference type="InterPro" id="IPR001096">
    <property type="entry name" value="Peptidase_C13"/>
</dbReference>
<dbReference type="PANTHER" id="PTHR12000">
    <property type="entry name" value="HEMOGLOBINASE FAMILY MEMBER"/>
    <property type="match status" value="1"/>
</dbReference>
<evidence type="ECO:0000313" key="2">
    <source>
        <dbReference type="Proteomes" id="UP000079169"/>
    </source>
</evidence>
<accession>A0A3Q0IN01</accession>
<reference evidence="3" key="1">
    <citation type="submission" date="2025-08" db="UniProtKB">
        <authorList>
            <consortium name="RefSeq"/>
        </authorList>
    </citation>
    <scope>IDENTIFICATION</scope>
</reference>
<dbReference type="Pfam" id="PF01650">
    <property type="entry name" value="Peptidase_C13"/>
    <property type="match status" value="1"/>
</dbReference>
<sequence length="236" mass="26993">MYDDIANHTQNPRPNVIISEPNGPNVYHDIDIDYRGTEVNKENLFKVLLGDTSTGSKVVKGGRTQNVFLYYTGLADEDGEFTMSHPTEGYIKNTEFIEVLKQMSQKNPFYRMFIAFECSHSGMMFEEELPTNMKVIAMTAGATDEDTYGVFCDDPKYKTCLAGLFSYYFSHFLKENDLTKSSIFDLYNYVRRSTKKHHPQLYGQIQAGQMKLRAFLKYNTTKLGIFLVTGISFSIS</sequence>
<organism evidence="2 3">
    <name type="scientific">Diaphorina citri</name>
    <name type="common">Asian citrus psyllid</name>
    <dbReference type="NCBI Taxonomy" id="121845"/>
    <lineage>
        <taxon>Eukaryota</taxon>
        <taxon>Metazoa</taxon>
        <taxon>Ecdysozoa</taxon>
        <taxon>Arthropoda</taxon>
        <taxon>Hexapoda</taxon>
        <taxon>Insecta</taxon>
        <taxon>Pterygota</taxon>
        <taxon>Neoptera</taxon>
        <taxon>Paraneoptera</taxon>
        <taxon>Hemiptera</taxon>
        <taxon>Sternorrhyncha</taxon>
        <taxon>Psylloidea</taxon>
        <taxon>Psyllidae</taxon>
        <taxon>Diaphorininae</taxon>
        <taxon>Diaphorina</taxon>
    </lineage>
</organism>
<dbReference type="PRINTS" id="PR00776">
    <property type="entry name" value="HEMOGLOBNASE"/>
</dbReference>
<dbReference type="GO" id="GO:0004197">
    <property type="term" value="F:cysteine-type endopeptidase activity"/>
    <property type="evidence" value="ECO:0007669"/>
    <property type="project" value="TreeGrafter"/>
</dbReference>
<gene>
    <name evidence="3" type="primary">LOC103524489</name>
</gene>
<evidence type="ECO:0000256" key="1">
    <source>
        <dbReference type="ARBA" id="ARBA00009941"/>
    </source>
</evidence>
<dbReference type="GeneID" id="103524489"/>
<dbReference type="STRING" id="121845.A0A3Q0IN01"/>
<comment type="similarity">
    <text evidence="1">Belongs to the peptidase C13 family.</text>
</comment>
<dbReference type="PANTHER" id="PTHR12000:SF50">
    <property type="entry name" value="VACUOLAR-PROCESSING ENZYME GAMMA-ISOZYME"/>
    <property type="match status" value="1"/>
</dbReference>
<protein>
    <submittedName>
        <fullName evidence="3">Hemoglobinase-like</fullName>
    </submittedName>
</protein>